<comment type="caution">
    <text evidence="2">The sequence shown here is derived from an EMBL/GenBank/DDBJ whole genome shotgun (WGS) entry which is preliminary data.</text>
</comment>
<reference evidence="2" key="1">
    <citation type="submission" date="2021-02" db="EMBL/GenBank/DDBJ databases">
        <authorList>
            <person name="Nowell W R."/>
        </authorList>
    </citation>
    <scope>NUCLEOTIDE SEQUENCE</scope>
</reference>
<feature type="non-terminal residue" evidence="2">
    <location>
        <position position="1"/>
    </location>
</feature>
<protein>
    <submittedName>
        <fullName evidence="2">Uncharacterized protein</fullName>
    </submittedName>
</protein>
<dbReference type="Proteomes" id="UP000681720">
    <property type="component" value="Unassembled WGS sequence"/>
</dbReference>
<organism evidence="2 3">
    <name type="scientific">Rotaria magnacalcarata</name>
    <dbReference type="NCBI Taxonomy" id="392030"/>
    <lineage>
        <taxon>Eukaryota</taxon>
        <taxon>Metazoa</taxon>
        <taxon>Spiralia</taxon>
        <taxon>Gnathifera</taxon>
        <taxon>Rotifera</taxon>
        <taxon>Eurotatoria</taxon>
        <taxon>Bdelloidea</taxon>
        <taxon>Philodinida</taxon>
        <taxon>Philodinidae</taxon>
        <taxon>Rotaria</taxon>
    </lineage>
</organism>
<feature type="non-terminal residue" evidence="2">
    <location>
        <position position="90"/>
    </location>
</feature>
<dbReference type="EMBL" id="CAJOBH010038348">
    <property type="protein sequence ID" value="CAF4314527.1"/>
    <property type="molecule type" value="Genomic_DNA"/>
</dbReference>
<evidence type="ECO:0000313" key="3">
    <source>
        <dbReference type="Proteomes" id="UP000681720"/>
    </source>
</evidence>
<gene>
    <name evidence="1" type="ORF">BYL167_LOCUS28019</name>
    <name evidence="2" type="ORF">GIL414_LOCUS31882</name>
</gene>
<evidence type="ECO:0000313" key="2">
    <source>
        <dbReference type="EMBL" id="CAF4439259.1"/>
    </source>
</evidence>
<dbReference type="EMBL" id="CAJOBJ010065992">
    <property type="protein sequence ID" value="CAF4439259.1"/>
    <property type="molecule type" value="Genomic_DNA"/>
</dbReference>
<dbReference type="Proteomes" id="UP000681967">
    <property type="component" value="Unassembled WGS sequence"/>
</dbReference>
<dbReference type="AlphaFoldDB" id="A0A8S2WHW0"/>
<sequence length="90" mass="10198">LCSPSLLQDNVINDGRSNKNINSSPTCTCHEASPYRPGEKRGLQDTLIYTCQLFIDKSMTISYWAKGLDSHHSTLSTPTREKMLRYAIYD</sequence>
<proteinExistence type="predicted"/>
<name>A0A8S2WHW0_9BILA</name>
<accession>A0A8S2WHW0</accession>
<evidence type="ECO:0000313" key="1">
    <source>
        <dbReference type="EMBL" id="CAF4314527.1"/>
    </source>
</evidence>